<comment type="catalytic activity">
    <reaction evidence="1">
        <text>[protein]-peptidylproline (omega=180) = [protein]-peptidylproline (omega=0)</text>
        <dbReference type="Rhea" id="RHEA:16237"/>
        <dbReference type="Rhea" id="RHEA-COMP:10747"/>
        <dbReference type="Rhea" id="RHEA-COMP:10748"/>
        <dbReference type="ChEBI" id="CHEBI:83833"/>
        <dbReference type="ChEBI" id="CHEBI:83834"/>
        <dbReference type="EC" id="5.2.1.8"/>
    </reaction>
</comment>
<dbReference type="EMBL" id="AFNU02000016">
    <property type="protein sequence ID" value="ERJ11107.1"/>
    <property type="molecule type" value="Genomic_DNA"/>
</dbReference>
<evidence type="ECO:0000256" key="5">
    <source>
        <dbReference type="ARBA" id="ARBA00023235"/>
    </source>
</evidence>
<feature type="domain" description="PpiC" evidence="8">
    <location>
        <begin position="484"/>
        <end position="615"/>
    </location>
</feature>
<dbReference type="PANTHER" id="PTHR47245">
    <property type="entry name" value="PEPTIDYLPROLYL ISOMERASE"/>
    <property type="match status" value="1"/>
</dbReference>
<reference evidence="9 10" key="1">
    <citation type="journal article" date="2011" name="J. Bacteriol.">
        <title>Genome sequence of Haloplasma contractile, an unusual contractile bacterium from a deep-sea anoxic brine lake.</title>
        <authorList>
            <person name="Antunes A."/>
            <person name="Alam I."/>
            <person name="El Dorry H."/>
            <person name="Siam R."/>
            <person name="Robertson A."/>
            <person name="Bajic V.B."/>
            <person name="Stingl U."/>
        </authorList>
    </citation>
    <scope>NUCLEOTIDE SEQUENCE [LARGE SCALE GENOMIC DNA]</scope>
    <source>
        <strain evidence="9 10">SSD-17B</strain>
    </source>
</reference>
<evidence type="ECO:0000256" key="1">
    <source>
        <dbReference type="ARBA" id="ARBA00000971"/>
    </source>
</evidence>
<dbReference type="Pfam" id="PF00639">
    <property type="entry name" value="Rotamase"/>
    <property type="match status" value="1"/>
</dbReference>
<accession>U2DRA4</accession>
<dbReference type="Proteomes" id="UP000005707">
    <property type="component" value="Unassembled WGS sequence"/>
</dbReference>
<dbReference type="AlphaFoldDB" id="U2DRA4"/>
<dbReference type="eggNOG" id="COG0760">
    <property type="taxonomic scope" value="Bacteria"/>
</dbReference>
<dbReference type="InterPro" id="IPR050245">
    <property type="entry name" value="PrsA_foldase"/>
</dbReference>
<dbReference type="EC" id="5.2.1.8" evidence="2"/>
<keyword evidence="10" id="KW-1185">Reference proteome</keyword>
<evidence type="ECO:0000256" key="6">
    <source>
        <dbReference type="PROSITE-ProRule" id="PRU00278"/>
    </source>
</evidence>
<dbReference type="PANTHER" id="PTHR47245:SF1">
    <property type="entry name" value="FOLDASE PROTEIN PRSA"/>
    <property type="match status" value="1"/>
</dbReference>
<keyword evidence="7" id="KW-0472">Membrane</keyword>
<gene>
    <name evidence="9" type="ORF">HLPCO_002846</name>
</gene>
<dbReference type="Gene3D" id="3.10.50.40">
    <property type="match status" value="1"/>
</dbReference>
<protein>
    <recommendedName>
        <fullName evidence="2">peptidylprolyl isomerase</fullName>
        <ecNumber evidence="2">5.2.1.8</ecNumber>
    </recommendedName>
</protein>
<feature type="transmembrane region" description="Helical" evidence="7">
    <location>
        <begin position="12"/>
        <end position="29"/>
    </location>
</feature>
<dbReference type="RefSeq" id="WP_008824675.1">
    <property type="nucleotide sequence ID" value="NZ_AFNU02000016.1"/>
</dbReference>
<dbReference type="InterPro" id="IPR046357">
    <property type="entry name" value="PPIase_dom_sf"/>
</dbReference>
<dbReference type="PROSITE" id="PS50198">
    <property type="entry name" value="PPIC_PPIASE_2"/>
    <property type="match status" value="1"/>
</dbReference>
<name>U2DRA4_9MOLU</name>
<evidence type="ECO:0000313" key="9">
    <source>
        <dbReference type="EMBL" id="ERJ11107.1"/>
    </source>
</evidence>
<comment type="caution">
    <text evidence="9">The sequence shown here is derived from an EMBL/GenBank/DDBJ whole genome shotgun (WGS) entry which is preliminary data.</text>
</comment>
<proteinExistence type="predicted"/>
<evidence type="ECO:0000256" key="3">
    <source>
        <dbReference type="ARBA" id="ARBA00022729"/>
    </source>
</evidence>
<evidence type="ECO:0000256" key="4">
    <source>
        <dbReference type="ARBA" id="ARBA00023110"/>
    </source>
</evidence>
<dbReference type="InParanoid" id="U2DRA4"/>
<organism evidence="9 10">
    <name type="scientific">Haloplasma contractile SSD-17B</name>
    <dbReference type="NCBI Taxonomy" id="1033810"/>
    <lineage>
        <taxon>Bacteria</taxon>
        <taxon>Bacillati</taxon>
        <taxon>Mycoplasmatota</taxon>
        <taxon>Mollicutes</taxon>
        <taxon>Haloplasmatales</taxon>
        <taxon>Haloplasmataceae</taxon>
        <taxon>Haloplasma</taxon>
    </lineage>
</organism>
<keyword evidence="7" id="KW-0812">Transmembrane</keyword>
<keyword evidence="3" id="KW-0732">Signal</keyword>
<keyword evidence="4 6" id="KW-0697">Rotamase</keyword>
<evidence type="ECO:0000256" key="2">
    <source>
        <dbReference type="ARBA" id="ARBA00013194"/>
    </source>
</evidence>
<dbReference type="SUPFAM" id="SSF109998">
    <property type="entry name" value="Triger factor/SurA peptide-binding domain-like"/>
    <property type="match status" value="1"/>
</dbReference>
<dbReference type="STRING" id="1033810.HLPCO_002846"/>
<keyword evidence="7" id="KW-1133">Transmembrane helix</keyword>
<evidence type="ECO:0000256" key="7">
    <source>
        <dbReference type="SAM" id="Phobius"/>
    </source>
</evidence>
<keyword evidence="5 6" id="KW-0413">Isomerase</keyword>
<dbReference type="GO" id="GO:0003755">
    <property type="term" value="F:peptidyl-prolyl cis-trans isomerase activity"/>
    <property type="evidence" value="ECO:0007669"/>
    <property type="project" value="UniProtKB-KW"/>
</dbReference>
<dbReference type="OrthoDB" id="14196at2"/>
<dbReference type="SUPFAM" id="SSF54534">
    <property type="entry name" value="FKBP-like"/>
    <property type="match status" value="1"/>
</dbReference>
<evidence type="ECO:0000259" key="8">
    <source>
        <dbReference type="PROSITE" id="PS50198"/>
    </source>
</evidence>
<sequence>MDIKDALLKKGLPIVIVLAIIIGIAIFLSRPETTPTVTNADQVVAKLKGEEVTKGELYERIKNSASLSYILTQSDTAGQLYFLDIIDRELLSDYEHEDIEDDIDKKIQFAKLMQGGEEAYDEFLSSLGLTETEAREYYKISLLRKEAARQRANDEITEDDVTDALNAIRPEVCIIPLRYLSEDAANDALDLANGQNDDLSNEDIKLNFDVEYDSEGNDDIRMTGNVSDTECDYVKLSFEKTANDFPTQLLEYIDNMEDNTYTESPVSFEDDDDDATNDDPYFYLVYKVSTDALPSRDEVRETLITEKVNTEGYMNETIFKLRRDADLKIFDNKLEEAYLSIDEDFEEIEDKSDETVLSFTSNGKKIKLSAEELYQETKMVFGVTKALTTINLGALQSVDDIKLTRQEVRDLKLELKEMKAAFGSQNYAQYGITWEDYLNYYYGVRTEEAALEVMKLNQLQLDYLDHIDPVTEQDIQDAFDDWFRIKATHLLFECDTTKDDIDDKACDLAKTEAEKVITELETVADSKLLVELKAKVDEYTDEDGNFTIEGLKVRTQDLGWFGPLEEQTDQQGQPTGQYKRMVPEFEAAAQAIEVGEITLTPVKTDFGYHIILKTEEEARPEIDTAEYTAIIEKIEAKLLREQKAPERLQKQMAKLRDELEFTFKDDELQDQYEIIQAIYLKEETTEE</sequence>
<reference evidence="9 10" key="2">
    <citation type="journal article" date="2013" name="PLoS ONE">
        <title>INDIGO - INtegrated Data Warehouse of MIcrobial GenOmes with Examples from the Red Sea Extremophiles.</title>
        <authorList>
            <person name="Alam I."/>
            <person name="Antunes A."/>
            <person name="Kamau A.A."/>
            <person name="Ba Alawi W."/>
            <person name="Kalkatawi M."/>
            <person name="Stingl U."/>
            <person name="Bajic V.B."/>
        </authorList>
    </citation>
    <scope>NUCLEOTIDE SEQUENCE [LARGE SCALE GENOMIC DNA]</scope>
    <source>
        <strain evidence="9 10">SSD-17B</strain>
    </source>
</reference>
<dbReference type="InterPro" id="IPR000297">
    <property type="entry name" value="PPIase_PpiC"/>
</dbReference>
<evidence type="ECO:0000313" key="10">
    <source>
        <dbReference type="Proteomes" id="UP000005707"/>
    </source>
</evidence>
<dbReference type="InterPro" id="IPR027304">
    <property type="entry name" value="Trigger_fact/SurA_dom_sf"/>
</dbReference>